<evidence type="ECO:0000259" key="4">
    <source>
        <dbReference type="PROSITE" id="PS01124"/>
    </source>
</evidence>
<name>A0ABS9MJS8_9FIRM</name>
<keyword evidence="7" id="KW-1185">Reference proteome</keyword>
<evidence type="ECO:0000259" key="5">
    <source>
        <dbReference type="PROSITE" id="PS51186"/>
    </source>
</evidence>
<feature type="domain" description="HTH araC/xylS-type" evidence="4">
    <location>
        <begin position="9"/>
        <end position="107"/>
    </location>
</feature>
<dbReference type="SMART" id="SM00342">
    <property type="entry name" value="HTH_ARAC"/>
    <property type="match status" value="1"/>
</dbReference>
<comment type="caution">
    <text evidence="6">The sequence shown here is derived from an EMBL/GenBank/DDBJ whole genome shotgun (WGS) entry which is preliminary data.</text>
</comment>
<dbReference type="InterPro" id="IPR009057">
    <property type="entry name" value="Homeodomain-like_sf"/>
</dbReference>
<evidence type="ECO:0000256" key="3">
    <source>
        <dbReference type="ARBA" id="ARBA00023163"/>
    </source>
</evidence>
<dbReference type="Pfam" id="PF12833">
    <property type="entry name" value="HTH_18"/>
    <property type="match status" value="1"/>
</dbReference>
<dbReference type="EMBL" id="JAKNHQ010000011">
    <property type="protein sequence ID" value="MCG4611068.1"/>
    <property type="molecule type" value="Genomic_DNA"/>
</dbReference>
<dbReference type="SUPFAM" id="SSF46689">
    <property type="entry name" value="Homeodomain-like"/>
    <property type="match status" value="2"/>
</dbReference>
<dbReference type="InterPro" id="IPR016181">
    <property type="entry name" value="Acyl_CoA_acyltransferase"/>
</dbReference>
<dbReference type="Proteomes" id="UP001298681">
    <property type="component" value="Unassembled WGS sequence"/>
</dbReference>
<feature type="domain" description="N-acetyltransferase" evidence="5">
    <location>
        <begin position="131"/>
        <end position="275"/>
    </location>
</feature>
<keyword evidence="2" id="KW-0238">DNA-binding</keyword>
<dbReference type="PROSITE" id="PS51186">
    <property type="entry name" value="GNAT"/>
    <property type="match status" value="1"/>
</dbReference>
<dbReference type="SUPFAM" id="SSF55729">
    <property type="entry name" value="Acyl-CoA N-acyltransferases (Nat)"/>
    <property type="match status" value="1"/>
</dbReference>
<dbReference type="PROSITE" id="PS00041">
    <property type="entry name" value="HTH_ARAC_FAMILY_1"/>
    <property type="match status" value="1"/>
</dbReference>
<dbReference type="PANTHER" id="PTHR47504">
    <property type="entry name" value="RIGHT ORIGIN-BINDING PROTEIN"/>
    <property type="match status" value="1"/>
</dbReference>
<dbReference type="Gene3D" id="3.40.630.30">
    <property type="match status" value="1"/>
</dbReference>
<dbReference type="PRINTS" id="PR00032">
    <property type="entry name" value="HTHARAC"/>
</dbReference>
<keyword evidence="3" id="KW-0804">Transcription</keyword>
<protein>
    <submittedName>
        <fullName evidence="6">AraC family transcriptional regulator</fullName>
    </submittedName>
</protein>
<dbReference type="InterPro" id="IPR018060">
    <property type="entry name" value="HTH_AraC"/>
</dbReference>
<sequence>MENKTICVNAVVDYVESHLDGKIELEMIAEAVHYSKYHLHRLFAETVGMTVHDYVQRRQLTEAAKLLIFSDKPILEIAFQCGYESQQSFSAAFKSMYKLPPAAYRNNQNFYPLQLRFPLCRNISILEPAKQNIRLAELADIPAWMDLMRLSIDGYPMMDETVYLKKLKGSILEKRALVLKDGNILIAAMAFTYAPGSIEFFGIHPQYHSCGIQKLFLNTLLETYLPRQEISTTTFRVNDKADLGHRKRLIQLGFVEKERLTEFGYPTQRFVFTPPKKEEGHIHEK</sequence>
<dbReference type="InterPro" id="IPR050959">
    <property type="entry name" value="MarA-like"/>
</dbReference>
<dbReference type="PROSITE" id="PS01124">
    <property type="entry name" value="HTH_ARAC_FAMILY_2"/>
    <property type="match status" value="1"/>
</dbReference>
<evidence type="ECO:0000256" key="2">
    <source>
        <dbReference type="ARBA" id="ARBA00023125"/>
    </source>
</evidence>
<proteinExistence type="predicted"/>
<dbReference type="PANTHER" id="PTHR47504:SF5">
    <property type="entry name" value="RIGHT ORIGIN-BINDING PROTEIN"/>
    <property type="match status" value="1"/>
</dbReference>
<dbReference type="InterPro" id="IPR000182">
    <property type="entry name" value="GNAT_dom"/>
</dbReference>
<evidence type="ECO:0000313" key="6">
    <source>
        <dbReference type="EMBL" id="MCG4611068.1"/>
    </source>
</evidence>
<accession>A0ABS9MJS8</accession>
<dbReference type="Gene3D" id="1.10.10.60">
    <property type="entry name" value="Homeodomain-like"/>
    <property type="match status" value="2"/>
</dbReference>
<organism evidence="6 7">
    <name type="scientific">Anaeromassilibacillus senegalensis</name>
    <dbReference type="NCBI Taxonomy" id="1673717"/>
    <lineage>
        <taxon>Bacteria</taxon>
        <taxon>Bacillati</taxon>
        <taxon>Bacillota</taxon>
        <taxon>Clostridia</taxon>
        <taxon>Eubacteriales</taxon>
        <taxon>Acutalibacteraceae</taxon>
        <taxon>Anaeromassilibacillus</taxon>
    </lineage>
</organism>
<evidence type="ECO:0000256" key="1">
    <source>
        <dbReference type="ARBA" id="ARBA00023015"/>
    </source>
</evidence>
<evidence type="ECO:0000313" key="7">
    <source>
        <dbReference type="Proteomes" id="UP001298681"/>
    </source>
</evidence>
<dbReference type="RefSeq" id="WP_191521587.1">
    <property type="nucleotide sequence ID" value="NZ_JAKNHQ010000011.1"/>
</dbReference>
<keyword evidence="1" id="KW-0805">Transcription regulation</keyword>
<reference evidence="6 7" key="1">
    <citation type="submission" date="2022-01" db="EMBL/GenBank/DDBJ databases">
        <title>Collection of gut derived symbiotic bacterial strains cultured from healthy donors.</title>
        <authorList>
            <person name="Lin H."/>
            <person name="Kohout C."/>
            <person name="Waligurski E."/>
            <person name="Pamer E.G."/>
        </authorList>
    </citation>
    <scope>NUCLEOTIDE SEQUENCE [LARGE SCALE GENOMIC DNA]</scope>
    <source>
        <strain evidence="6 7">DFI.7.58</strain>
    </source>
</reference>
<dbReference type="InterPro" id="IPR020449">
    <property type="entry name" value="Tscrpt_reg_AraC-type_HTH"/>
</dbReference>
<gene>
    <name evidence="6" type="ORF">L0P57_09005</name>
</gene>
<dbReference type="InterPro" id="IPR018062">
    <property type="entry name" value="HTH_AraC-typ_CS"/>
</dbReference>